<dbReference type="HAMAP" id="MF_01351">
    <property type="entry name" value="NDH1_NuoI"/>
    <property type="match status" value="1"/>
</dbReference>
<comment type="subunit">
    <text evidence="7">NDH-1 is composed of 14 different subunits. Subunits NuoA, H, J, K, L, M, N constitute the membrane sector of the complex.</text>
</comment>
<dbReference type="AlphaFoldDB" id="A0A934KN21"/>
<dbReference type="Gene3D" id="3.30.70.3270">
    <property type="match status" value="1"/>
</dbReference>
<dbReference type="GO" id="GO:0009060">
    <property type="term" value="P:aerobic respiration"/>
    <property type="evidence" value="ECO:0007669"/>
    <property type="project" value="TreeGrafter"/>
</dbReference>
<comment type="similarity">
    <text evidence="1 7">Belongs to the complex I 23 kDa subunit family.</text>
</comment>
<gene>
    <name evidence="7 10" type="primary">nuoI</name>
    <name evidence="10" type="ORF">JF887_05080</name>
</gene>
<evidence type="ECO:0000256" key="2">
    <source>
        <dbReference type="ARBA" id="ARBA00022485"/>
    </source>
</evidence>
<evidence type="ECO:0000256" key="3">
    <source>
        <dbReference type="ARBA" id="ARBA00022723"/>
    </source>
</evidence>
<dbReference type="GO" id="GO:0005886">
    <property type="term" value="C:plasma membrane"/>
    <property type="evidence" value="ECO:0007669"/>
    <property type="project" value="UniProtKB-SubCell"/>
</dbReference>
<keyword evidence="10" id="KW-0560">Oxidoreductase</keyword>
<feature type="domain" description="4Fe-4S ferredoxin-type" evidence="9">
    <location>
        <begin position="35"/>
        <end position="64"/>
    </location>
</feature>
<dbReference type="PROSITE" id="PS00198">
    <property type="entry name" value="4FE4S_FER_1"/>
    <property type="match status" value="1"/>
</dbReference>
<dbReference type="PANTHER" id="PTHR10849:SF20">
    <property type="entry name" value="NADH DEHYDROGENASE [UBIQUINONE] IRON-SULFUR PROTEIN 8, MITOCHONDRIAL"/>
    <property type="match status" value="1"/>
</dbReference>
<feature type="binding site" evidence="7">
    <location>
        <position position="47"/>
    </location>
    <ligand>
        <name>[4Fe-4S] cluster</name>
        <dbReference type="ChEBI" id="CHEBI:49883"/>
        <label>1</label>
    </ligand>
</feature>
<dbReference type="InterPro" id="IPR017900">
    <property type="entry name" value="4Fe4S_Fe_S_CS"/>
</dbReference>
<feature type="region of interest" description="Disordered" evidence="8">
    <location>
        <begin position="133"/>
        <end position="199"/>
    </location>
</feature>
<evidence type="ECO:0000256" key="7">
    <source>
        <dbReference type="HAMAP-Rule" id="MF_01351"/>
    </source>
</evidence>
<evidence type="ECO:0000256" key="5">
    <source>
        <dbReference type="ARBA" id="ARBA00023004"/>
    </source>
</evidence>
<dbReference type="GO" id="GO:0051539">
    <property type="term" value="F:4 iron, 4 sulfur cluster binding"/>
    <property type="evidence" value="ECO:0007669"/>
    <property type="project" value="UniProtKB-KW"/>
</dbReference>
<feature type="binding site" evidence="7">
    <location>
        <position position="89"/>
    </location>
    <ligand>
        <name>[4Fe-4S] cluster</name>
        <dbReference type="ChEBI" id="CHEBI:49883"/>
        <label>2</label>
    </ligand>
</feature>
<dbReference type="NCBIfam" id="TIGR01971">
    <property type="entry name" value="NuoI"/>
    <property type="match status" value="1"/>
</dbReference>
<organism evidence="10 11">
    <name type="scientific">Candidatus Amunia macphersoniae</name>
    <dbReference type="NCBI Taxonomy" id="3127014"/>
    <lineage>
        <taxon>Bacteria</taxon>
        <taxon>Bacillati</taxon>
        <taxon>Candidatus Dormiibacterota</taxon>
        <taxon>Candidatus Dormibacteria</taxon>
        <taxon>Candidatus Aeolococcales</taxon>
        <taxon>Candidatus Aeolococcaceae</taxon>
        <taxon>Candidatus Amunia</taxon>
    </lineage>
</organism>
<evidence type="ECO:0000259" key="9">
    <source>
        <dbReference type="PROSITE" id="PS51379"/>
    </source>
</evidence>
<feature type="binding site" evidence="7">
    <location>
        <position position="44"/>
    </location>
    <ligand>
        <name>[4Fe-4S] cluster</name>
        <dbReference type="ChEBI" id="CHEBI:49883"/>
        <label>1</label>
    </ligand>
</feature>
<evidence type="ECO:0000256" key="8">
    <source>
        <dbReference type="SAM" id="MobiDB-lite"/>
    </source>
</evidence>
<keyword evidence="4 7" id="KW-1278">Translocase</keyword>
<keyword evidence="7" id="KW-0874">Quinone</keyword>
<dbReference type="PANTHER" id="PTHR10849">
    <property type="entry name" value="NADH DEHYDROGENASE UBIQUINONE IRON-SULFUR PROTEIN 8, MITOCHONDRIAL"/>
    <property type="match status" value="1"/>
</dbReference>
<evidence type="ECO:0000256" key="4">
    <source>
        <dbReference type="ARBA" id="ARBA00022967"/>
    </source>
</evidence>
<dbReference type="GO" id="GO:0050136">
    <property type="term" value="F:NADH dehydrogenase (quinone) (non-electrogenic) activity"/>
    <property type="evidence" value="ECO:0007669"/>
    <property type="project" value="UniProtKB-UniRule"/>
</dbReference>
<sequence>MAHTLRVMLRKPITVQWPEEQKPVAPRHRGRHILHRYDNGMEKCIGCELCAAACPVGCIYVGAAENDPANPVSPGERYAERYEINLLRCIYCGYCAEACPTEAITLGPRFELADYRKERLVATKEDLLEAWPNMAQSRRSPSDHGAGADQTGRASEVPGLSPRVAWEDGIDSSASPRPGEYGIPSHVPRVISPDEAEPR</sequence>
<dbReference type="EC" id="7.1.1.-" evidence="7"/>
<feature type="binding site" evidence="7">
    <location>
        <position position="99"/>
    </location>
    <ligand>
        <name>[4Fe-4S] cluster</name>
        <dbReference type="ChEBI" id="CHEBI:49883"/>
        <label>1</label>
    </ligand>
</feature>
<keyword evidence="7" id="KW-0472">Membrane</keyword>
<evidence type="ECO:0000313" key="10">
    <source>
        <dbReference type="EMBL" id="MBJ7608790.1"/>
    </source>
</evidence>
<feature type="binding site" evidence="7">
    <location>
        <position position="50"/>
    </location>
    <ligand>
        <name>[4Fe-4S] cluster</name>
        <dbReference type="ChEBI" id="CHEBI:49883"/>
        <label>1</label>
    </ligand>
</feature>
<name>A0A934KN21_9BACT</name>
<dbReference type="GO" id="GO:0048038">
    <property type="term" value="F:quinone binding"/>
    <property type="evidence" value="ECO:0007669"/>
    <property type="project" value="UniProtKB-KW"/>
</dbReference>
<keyword evidence="2 7" id="KW-0004">4Fe-4S</keyword>
<keyword evidence="7" id="KW-0520">NAD</keyword>
<proteinExistence type="inferred from homology"/>
<protein>
    <recommendedName>
        <fullName evidence="7">NADH-quinone oxidoreductase subunit I</fullName>
        <ecNumber evidence="7">7.1.1.-</ecNumber>
    </recommendedName>
    <alternativeName>
        <fullName evidence="7">NADH dehydrogenase I subunit I</fullName>
    </alternativeName>
    <alternativeName>
        <fullName evidence="7">NDH-1 subunit I</fullName>
    </alternativeName>
</protein>
<dbReference type="Proteomes" id="UP000614410">
    <property type="component" value="Unassembled WGS sequence"/>
</dbReference>
<keyword evidence="6 7" id="KW-0411">Iron-sulfur</keyword>
<feature type="binding site" evidence="7">
    <location>
        <position position="92"/>
    </location>
    <ligand>
        <name>[4Fe-4S] cluster</name>
        <dbReference type="ChEBI" id="CHEBI:49883"/>
        <label>2</label>
    </ligand>
</feature>
<dbReference type="NCBIfam" id="NF004537">
    <property type="entry name" value="PRK05888.1-3"/>
    <property type="match status" value="1"/>
</dbReference>
<keyword evidence="3 7" id="KW-0479">Metal-binding</keyword>
<evidence type="ECO:0000313" key="11">
    <source>
        <dbReference type="Proteomes" id="UP000614410"/>
    </source>
</evidence>
<feature type="binding site" evidence="7">
    <location>
        <position position="95"/>
    </location>
    <ligand>
        <name>[4Fe-4S] cluster</name>
        <dbReference type="ChEBI" id="CHEBI:49883"/>
        <label>2</label>
    </ligand>
</feature>
<dbReference type="EMBL" id="JAEKNN010000025">
    <property type="protein sequence ID" value="MBJ7608790.1"/>
    <property type="molecule type" value="Genomic_DNA"/>
</dbReference>
<keyword evidence="7" id="KW-0830">Ubiquinone</keyword>
<dbReference type="GO" id="GO:0005506">
    <property type="term" value="F:iron ion binding"/>
    <property type="evidence" value="ECO:0007669"/>
    <property type="project" value="UniProtKB-UniRule"/>
</dbReference>
<dbReference type="InterPro" id="IPR017896">
    <property type="entry name" value="4Fe4S_Fe-S-bd"/>
</dbReference>
<comment type="function">
    <text evidence="7">NDH-1 shuttles electrons from NADH, via FMN and iron-sulfur (Fe-S) centers, to quinones in the respiratory chain. The immediate electron acceptor for the enzyme in this species is believed to be ubiquinone. Couples the redox reaction to proton translocation (for every two electrons transferred, four hydrogen ions are translocated across the cytoplasmic membrane), and thus conserves the redox energy in a proton gradient.</text>
</comment>
<dbReference type="InterPro" id="IPR010226">
    <property type="entry name" value="NADH_quinone_OxRdtase_chainI"/>
</dbReference>
<comment type="cofactor">
    <cofactor evidence="7">
        <name>[4Fe-4S] cluster</name>
        <dbReference type="ChEBI" id="CHEBI:49883"/>
    </cofactor>
    <text evidence="7">Binds 2 [4Fe-4S] clusters per subunit.</text>
</comment>
<dbReference type="PROSITE" id="PS51379">
    <property type="entry name" value="4FE4S_FER_2"/>
    <property type="match status" value="2"/>
</dbReference>
<feature type="domain" description="4Fe-4S ferredoxin-type" evidence="9">
    <location>
        <begin position="80"/>
        <end position="109"/>
    </location>
</feature>
<accession>A0A934KN21</accession>
<dbReference type="Pfam" id="PF12838">
    <property type="entry name" value="Fer4_7"/>
    <property type="match status" value="1"/>
</dbReference>
<comment type="catalytic activity">
    <reaction evidence="7">
        <text>a quinone + NADH + 5 H(+)(in) = a quinol + NAD(+) + 4 H(+)(out)</text>
        <dbReference type="Rhea" id="RHEA:57888"/>
        <dbReference type="ChEBI" id="CHEBI:15378"/>
        <dbReference type="ChEBI" id="CHEBI:24646"/>
        <dbReference type="ChEBI" id="CHEBI:57540"/>
        <dbReference type="ChEBI" id="CHEBI:57945"/>
        <dbReference type="ChEBI" id="CHEBI:132124"/>
    </reaction>
</comment>
<keyword evidence="7" id="KW-1003">Cell membrane</keyword>
<reference evidence="10 11" key="1">
    <citation type="submission" date="2020-10" db="EMBL/GenBank/DDBJ databases">
        <title>Ca. Dormibacterota MAGs.</title>
        <authorList>
            <person name="Montgomery K."/>
        </authorList>
    </citation>
    <scope>NUCLEOTIDE SEQUENCE [LARGE SCALE GENOMIC DNA]</scope>
    <source>
        <strain evidence="10">Mitchell_Peninsula_5</strain>
    </source>
</reference>
<comment type="subcellular location">
    <subcellularLocation>
        <location evidence="7">Cell membrane</location>
        <topology evidence="7">Peripheral membrane protein</topology>
    </subcellularLocation>
</comment>
<comment type="caution">
    <text evidence="10">The sequence shown here is derived from an EMBL/GenBank/DDBJ whole genome shotgun (WGS) entry which is preliminary data.</text>
</comment>
<dbReference type="SUPFAM" id="SSF54862">
    <property type="entry name" value="4Fe-4S ferredoxins"/>
    <property type="match status" value="1"/>
</dbReference>
<evidence type="ECO:0000256" key="6">
    <source>
        <dbReference type="ARBA" id="ARBA00023014"/>
    </source>
</evidence>
<evidence type="ECO:0000256" key="1">
    <source>
        <dbReference type="ARBA" id="ARBA00010277"/>
    </source>
</evidence>
<feature type="binding site" evidence="7">
    <location>
        <position position="54"/>
    </location>
    <ligand>
        <name>[4Fe-4S] cluster</name>
        <dbReference type="ChEBI" id="CHEBI:49883"/>
        <label>2</label>
    </ligand>
</feature>
<keyword evidence="5 7" id="KW-0408">Iron</keyword>